<proteinExistence type="predicted"/>
<accession>A0A1G8S5K8</accession>
<dbReference type="RefSeq" id="WP_139183356.1">
    <property type="nucleotide sequence ID" value="NZ_CP048813.1"/>
</dbReference>
<dbReference type="AlphaFoldDB" id="A0A1G8S5K8"/>
<dbReference type="OrthoDB" id="4192092at2"/>
<name>A0A1G8S5K8_9NOCA</name>
<protein>
    <submittedName>
        <fullName evidence="1">Uncharacterized protein</fullName>
    </submittedName>
</protein>
<dbReference type="Proteomes" id="UP000183263">
    <property type="component" value="Unassembled WGS sequence"/>
</dbReference>
<organism evidence="1 2">
    <name type="scientific">Rhodococcus triatomae</name>
    <dbReference type="NCBI Taxonomy" id="300028"/>
    <lineage>
        <taxon>Bacteria</taxon>
        <taxon>Bacillati</taxon>
        <taxon>Actinomycetota</taxon>
        <taxon>Actinomycetes</taxon>
        <taxon>Mycobacteriales</taxon>
        <taxon>Nocardiaceae</taxon>
        <taxon>Rhodococcus</taxon>
    </lineage>
</organism>
<evidence type="ECO:0000313" key="2">
    <source>
        <dbReference type="Proteomes" id="UP000183263"/>
    </source>
</evidence>
<evidence type="ECO:0000313" key="1">
    <source>
        <dbReference type="EMBL" id="SDJ24467.1"/>
    </source>
</evidence>
<gene>
    <name evidence="1" type="ORF">SAMN05444695_1201</name>
</gene>
<reference evidence="1 2" key="1">
    <citation type="submission" date="2016-10" db="EMBL/GenBank/DDBJ databases">
        <authorList>
            <person name="de Groot N.N."/>
        </authorList>
    </citation>
    <scope>NUCLEOTIDE SEQUENCE [LARGE SCALE GENOMIC DNA]</scope>
    <source>
        <strain evidence="1 2">DSM 44892</strain>
    </source>
</reference>
<keyword evidence="2" id="KW-1185">Reference proteome</keyword>
<dbReference type="EMBL" id="FNDN01000020">
    <property type="protein sequence ID" value="SDJ24467.1"/>
    <property type="molecule type" value="Genomic_DNA"/>
</dbReference>
<sequence length="118" mass="12811">MRVKLKPETERISQRLGRIPLSDGDVADVIEILIGVSGRSEYRIVDPDGGSFLASVADFIIVSAVTPSGWAILPQLSGGLQVTFPEFAEVGFWERYFDGDPAAVQIHDDVLAHALSED</sequence>